<keyword evidence="1" id="KW-0732">Signal</keyword>
<dbReference type="InterPro" id="IPR036179">
    <property type="entry name" value="Ig-like_dom_sf"/>
</dbReference>
<dbReference type="InterPro" id="IPR003599">
    <property type="entry name" value="Ig_sub"/>
</dbReference>
<evidence type="ECO:0000256" key="1">
    <source>
        <dbReference type="SAM" id="SignalP"/>
    </source>
</evidence>
<comment type="caution">
    <text evidence="3">The sequence shown here is derived from an EMBL/GenBank/DDBJ whole genome shotgun (WGS) entry which is preliminary data.</text>
</comment>
<dbReference type="Proteomes" id="UP000250572">
    <property type="component" value="Unassembled WGS sequence"/>
</dbReference>
<evidence type="ECO:0000259" key="2">
    <source>
        <dbReference type="PROSITE" id="PS50835"/>
    </source>
</evidence>
<accession>A0A315W8E6</accession>
<organism evidence="3 4">
    <name type="scientific">Gambusia affinis</name>
    <name type="common">Western mosquitofish</name>
    <name type="synonym">Heterandria affinis</name>
    <dbReference type="NCBI Taxonomy" id="33528"/>
    <lineage>
        <taxon>Eukaryota</taxon>
        <taxon>Metazoa</taxon>
        <taxon>Chordata</taxon>
        <taxon>Craniata</taxon>
        <taxon>Vertebrata</taxon>
        <taxon>Euteleostomi</taxon>
        <taxon>Actinopterygii</taxon>
        <taxon>Neopterygii</taxon>
        <taxon>Teleostei</taxon>
        <taxon>Neoteleostei</taxon>
        <taxon>Acanthomorphata</taxon>
        <taxon>Ovalentaria</taxon>
        <taxon>Atherinomorphae</taxon>
        <taxon>Cyprinodontiformes</taxon>
        <taxon>Poeciliidae</taxon>
        <taxon>Poeciliinae</taxon>
        <taxon>Gambusia</taxon>
    </lineage>
</organism>
<name>A0A315W8E6_GAMAF</name>
<dbReference type="Pfam" id="PF07679">
    <property type="entry name" value="I-set"/>
    <property type="match status" value="1"/>
</dbReference>
<feature type="domain" description="Ig-like" evidence="2">
    <location>
        <begin position="24"/>
        <end position="129"/>
    </location>
</feature>
<evidence type="ECO:0000313" key="3">
    <source>
        <dbReference type="EMBL" id="PWA31236.1"/>
    </source>
</evidence>
<dbReference type="SUPFAM" id="SSF48726">
    <property type="entry name" value="Immunoglobulin"/>
    <property type="match status" value="1"/>
</dbReference>
<dbReference type="InterPro" id="IPR007110">
    <property type="entry name" value="Ig-like_dom"/>
</dbReference>
<dbReference type="EMBL" id="NHOQ01000293">
    <property type="protein sequence ID" value="PWA31236.1"/>
    <property type="molecule type" value="Genomic_DNA"/>
</dbReference>
<reference evidence="3 4" key="1">
    <citation type="journal article" date="2018" name="G3 (Bethesda)">
        <title>A High-Quality Reference Genome for the Invasive Mosquitofish Gambusia affinis Using a Chicago Library.</title>
        <authorList>
            <person name="Hoffberg S.L."/>
            <person name="Troendle N.J."/>
            <person name="Glenn T.C."/>
            <person name="Mahmud O."/>
            <person name="Louha S."/>
            <person name="Chalopin D."/>
            <person name="Bennetzen J.L."/>
            <person name="Mauricio R."/>
        </authorList>
    </citation>
    <scope>NUCLEOTIDE SEQUENCE [LARGE SCALE GENOMIC DNA]</scope>
    <source>
        <strain evidence="3">NE01/NJP1002.9</strain>
        <tissue evidence="3">Muscle</tissue>
    </source>
</reference>
<dbReference type="InterPro" id="IPR013098">
    <property type="entry name" value="Ig_I-set"/>
</dbReference>
<evidence type="ECO:0000313" key="4">
    <source>
        <dbReference type="Proteomes" id="UP000250572"/>
    </source>
</evidence>
<dbReference type="PROSITE" id="PS50835">
    <property type="entry name" value="IG_LIKE"/>
    <property type="match status" value="1"/>
</dbReference>
<protein>
    <recommendedName>
        <fullName evidence="2">Ig-like domain-containing protein</fullName>
    </recommendedName>
</protein>
<sequence>MVTMFSLRQASLLFIQLLKMQNVFEVSATQMEVHKYMSVSSGDPVMFICNISENATTLIKWNNGRSHFAYSTALNRTFSNFSSERVKIDSNIPSKLSIFKAQDDDSGLYTCSVTDGGGFRNMAWNLVVSNKQGMCLFLKVHIFHSIIWHWIVYMLHHVSRLPLQIYQLVNLPASPDCWRNTQQRRMYIEKLNSIYDPL</sequence>
<dbReference type="Gene3D" id="2.60.40.10">
    <property type="entry name" value="Immunoglobulins"/>
    <property type="match status" value="1"/>
</dbReference>
<gene>
    <name evidence="3" type="ORF">CCH79_00002680</name>
</gene>
<proteinExistence type="predicted"/>
<dbReference type="InterPro" id="IPR013783">
    <property type="entry name" value="Ig-like_fold"/>
</dbReference>
<dbReference type="AlphaFoldDB" id="A0A315W8E6"/>
<keyword evidence="4" id="KW-1185">Reference proteome</keyword>
<dbReference type="SMART" id="SM00409">
    <property type="entry name" value="IG"/>
    <property type="match status" value="1"/>
</dbReference>
<feature type="chain" id="PRO_5016247603" description="Ig-like domain-containing protein" evidence="1">
    <location>
        <begin position="29"/>
        <end position="198"/>
    </location>
</feature>
<feature type="signal peptide" evidence="1">
    <location>
        <begin position="1"/>
        <end position="28"/>
    </location>
</feature>